<dbReference type="AlphaFoldDB" id="A0A5B6VVC2"/>
<evidence type="ECO:0000313" key="3">
    <source>
        <dbReference type="Proteomes" id="UP000325315"/>
    </source>
</evidence>
<keyword evidence="3" id="KW-1185">Reference proteome</keyword>
<name>A0A5B6VVC2_9ROSI</name>
<evidence type="ECO:0000259" key="1">
    <source>
        <dbReference type="Pfam" id="PF07727"/>
    </source>
</evidence>
<sequence>MDAKMNSMKSNMVWELVGLLVRIGCKWIYKKKTNAEGKVETYKARLERKGYTQKECIDYDETFFSVAILKSIHILLSIVATLDYEIWDQKNKTIALSQSSYIGKVPKRFSMTHAKPCVQPPASGFHLSLADYPKAAEEREHMSKVSYASAVGSLMYVLLCTRPDIFFAVEMVSQYQANPGPKYWQVVKHILRPWSHSMEKCKTN</sequence>
<proteinExistence type="predicted"/>
<evidence type="ECO:0000313" key="2">
    <source>
        <dbReference type="EMBL" id="KAA3473156.1"/>
    </source>
</evidence>
<dbReference type="Pfam" id="PF07727">
    <property type="entry name" value="RVT_2"/>
    <property type="match status" value="1"/>
</dbReference>
<dbReference type="PANTHER" id="PTHR11439">
    <property type="entry name" value="GAG-POL-RELATED RETROTRANSPOSON"/>
    <property type="match status" value="1"/>
</dbReference>
<accession>A0A5B6VVC2</accession>
<comment type="caution">
    <text evidence="2">The sequence shown here is derived from an EMBL/GenBank/DDBJ whole genome shotgun (WGS) entry which is preliminary data.</text>
</comment>
<dbReference type="OrthoDB" id="1730670at2759"/>
<reference evidence="3" key="1">
    <citation type="journal article" date="2019" name="Plant Biotechnol. J.">
        <title>Genome sequencing of the Australian wild diploid species Gossypium australe highlights disease resistance and delayed gland morphogenesis.</title>
        <authorList>
            <person name="Cai Y."/>
            <person name="Cai X."/>
            <person name="Wang Q."/>
            <person name="Wang P."/>
            <person name="Zhang Y."/>
            <person name="Cai C."/>
            <person name="Xu Y."/>
            <person name="Wang K."/>
            <person name="Zhou Z."/>
            <person name="Wang C."/>
            <person name="Geng S."/>
            <person name="Li B."/>
            <person name="Dong Q."/>
            <person name="Hou Y."/>
            <person name="Wang H."/>
            <person name="Ai P."/>
            <person name="Liu Z."/>
            <person name="Yi F."/>
            <person name="Sun M."/>
            <person name="An G."/>
            <person name="Cheng J."/>
            <person name="Zhang Y."/>
            <person name="Shi Q."/>
            <person name="Xie Y."/>
            <person name="Shi X."/>
            <person name="Chang Y."/>
            <person name="Huang F."/>
            <person name="Chen Y."/>
            <person name="Hong S."/>
            <person name="Mi L."/>
            <person name="Sun Q."/>
            <person name="Zhang L."/>
            <person name="Zhou B."/>
            <person name="Peng R."/>
            <person name="Zhang X."/>
            <person name="Liu F."/>
        </authorList>
    </citation>
    <scope>NUCLEOTIDE SEQUENCE [LARGE SCALE GENOMIC DNA]</scope>
    <source>
        <strain evidence="3">cv. PA1801</strain>
    </source>
</reference>
<gene>
    <name evidence="2" type="ORF">EPI10_023558</name>
</gene>
<organism evidence="2 3">
    <name type="scientific">Gossypium australe</name>
    <dbReference type="NCBI Taxonomy" id="47621"/>
    <lineage>
        <taxon>Eukaryota</taxon>
        <taxon>Viridiplantae</taxon>
        <taxon>Streptophyta</taxon>
        <taxon>Embryophyta</taxon>
        <taxon>Tracheophyta</taxon>
        <taxon>Spermatophyta</taxon>
        <taxon>Magnoliopsida</taxon>
        <taxon>eudicotyledons</taxon>
        <taxon>Gunneridae</taxon>
        <taxon>Pentapetalae</taxon>
        <taxon>rosids</taxon>
        <taxon>malvids</taxon>
        <taxon>Malvales</taxon>
        <taxon>Malvaceae</taxon>
        <taxon>Malvoideae</taxon>
        <taxon>Gossypium</taxon>
    </lineage>
</organism>
<dbReference type="PANTHER" id="PTHR11439:SF467">
    <property type="entry name" value="INTEGRASE CATALYTIC DOMAIN-CONTAINING PROTEIN"/>
    <property type="match status" value="1"/>
</dbReference>
<dbReference type="EMBL" id="SMMG02000005">
    <property type="protein sequence ID" value="KAA3473156.1"/>
    <property type="molecule type" value="Genomic_DNA"/>
</dbReference>
<feature type="domain" description="Reverse transcriptase Ty1/copia-type" evidence="1">
    <location>
        <begin position="22"/>
        <end position="84"/>
    </location>
</feature>
<dbReference type="Proteomes" id="UP000325315">
    <property type="component" value="Unassembled WGS sequence"/>
</dbReference>
<dbReference type="InterPro" id="IPR013103">
    <property type="entry name" value="RVT_2"/>
</dbReference>
<protein>
    <submittedName>
        <fullName evidence="2">Zf-CCHC domain-containing protein</fullName>
    </submittedName>
</protein>